<sequence length="330" mass="36990">MKLFQERGSSTIQRSERETDRLRRERDEIGRELDETRQLVARYKSERNAGRAELEVLHKELSIAASRETVITNECQQLKDLLDVRRQELKDAHRFMGTVDAASESDVVEEVRGLNAEIFNLARSIAERASPHAYDQTTRSDAERVLADHNTLEAFFSFFKSTEVRGDAMLEVAMQVVATRFLAEIVSAWTGHAESDAAFSMAYERIQLSGMCPTADCKPDPLIRIIVSKAMRIRHLIGVAMISSDYQVVAPQPKCIFDAGEMEDAYAPRGKKRRPGHVMCCVALGLRRVEKVEGQLRCEMLLRPEVGLQTLLADLGLESAGAVDGKPPNN</sequence>
<dbReference type="AlphaFoldDB" id="S8FR38"/>
<reference evidence="2 3" key="1">
    <citation type="journal article" date="2012" name="Science">
        <title>The Paleozoic origin of enzymatic lignin decomposition reconstructed from 31 fungal genomes.</title>
        <authorList>
            <person name="Floudas D."/>
            <person name="Binder M."/>
            <person name="Riley R."/>
            <person name="Barry K."/>
            <person name="Blanchette R.A."/>
            <person name="Henrissat B."/>
            <person name="Martinez A.T."/>
            <person name="Otillar R."/>
            <person name="Spatafora J.W."/>
            <person name="Yadav J.S."/>
            <person name="Aerts A."/>
            <person name="Benoit I."/>
            <person name="Boyd A."/>
            <person name="Carlson A."/>
            <person name="Copeland A."/>
            <person name="Coutinho P.M."/>
            <person name="de Vries R.P."/>
            <person name="Ferreira P."/>
            <person name="Findley K."/>
            <person name="Foster B."/>
            <person name="Gaskell J."/>
            <person name="Glotzer D."/>
            <person name="Gorecki P."/>
            <person name="Heitman J."/>
            <person name="Hesse C."/>
            <person name="Hori C."/>
            <person name="Igarashi K."/>
            <person name="Jurgens J.A."/>
            <person name="Kallen N."/>
            <person name="Kersten P."/>
            <person name="Kohler A."/>
            <person name="Kuees U."/>
            <person name="Kumar T.K.A."/>
            <person name="Kuo A."/>
            <person name="LaButti K."/>
            <person name="Larrondo L.F."/>
            <person name="Lindquist E."/>
            <person name="Ling A."/>
            <person name="Lombard V."/>
            <person name="Lucas S."/>
            <person name="Lundell T."/>
            <person name="Martin R."/>
            <person name="McLaughlin D.J."/>
            <person name="Morgenstern I."/>
            <person name="Morin E."/>
            <person name="Murat C."/>
            <person name="Nagy L.G."/>
            <person name="Nolan M."/>
            <person name="Ohm R.A."/>
            <person name="Patyshakuliyeva A."/>
            <person name="Rokas A."/>
            <person name="Ruiz-Duenas F.J."/>
            <person name="Sabat G."/>
            <person name="Salamov A."/>
            <person name="Samejima M."/>
            <person name="Schmutz J."/>
            <person name="Slot J.C."/>
            <person name="St John F."/>
            <person name="Stenlid J."/>
            <person name="Sun H."/>
            <person name="Sun S."/>
            <person name="Syed K."/>
            <person name="Tsang A."/>
            <person name="Wiebenga A."/>
            <person name="Young D."/>
            <person name="Pisabarro A."/>
            <person name="Eastwood D.C."/>
            <person name="Martin F."/>
            <person name="Cullen D."/>
            <person name="Grigoriev I.V."/>
            <person name="Hibbett D.S."/>
        </authorList>
    </citation>
    <scope>NUCLEOTIDE SEQUENCE</scope>
    <source>
        <strain evidence="3">FP-58527</strain>
    </source>
</reference>
<evidence type="ECO:0000256" key="1">
    <source>
        <dbReference type="SAM" id="MobiDB-lite"/>
    </source>
</evidence>
<gene>
    <name evidence="2" type="ORF">FOMPIDRAFT_88025</name>
</gene>
<organism evidence="2 3">
    <name type="scientific">Fomitopsis schrenkii</name>
    <name type="common">Brown rot fungus</name>
    <dbReference type="NCBI Taxonomy" id="2126942"/>
    <lineage>
        <taxon>Eukaryota</taxon>
        <taxon>Fungi</taxon>
        <taxon>Dikarya</taxon>
        <taxon>Basidiomycota</taxon>
        <taxon>Agaricomycotina</taxon>
        <taxon>Agaricomycetes</taxon>
        <taxon>Polyporales</taxon>
        <taxon>Fomitopsis</taxon>
    </lineage>
</organism>
<evidence type="ECO:0000313" key="3">
    <source>
        <dbReference type="Proteomes" id="UP000015241"/>
    </source>
</evidence>
<dbReference type="InParanoid" id="S8FR38"/>
<dbReference type="Proteomes" id="UP000015241">
    <property type="component" value="Unassembled WGS sequence"/>
</dbReference>
<feature type="compositionally biased region" description="Basic and acidic residues" evidence="1">
    <location>
        <begin position="14"/>
        <end position="23"/>
    </location>
</feature>
<dbReference type="HOGENOM" id="CLU_031481_1_1_1"/>
<accession>S8FR38</accession>
<dbReference type="EMBL" id="KE504147">
    <property type="protein sequence ID" value="EPT00725.1"/>
    <property type="molecule type" value="Genomic_DNA"/>
</dbReference>
<proteinExistence type="predicted"/>
<dbReference type="OrthoDB" id="3222645at2759"/>
<evidence type="ECO:0000313" key="2">
    <source>
        <dbReference type="EMBL" id="EPT00725.1"/>
    </source>
</evidence>
<feature type="region of interest" description="Disordered" evidence="1">
    <location>
        <begin position="1"/>
        <end position="23"/>
    </location>
</feature>
<name>S8FR38_FOMSC</name>
<keyword evidence="3" id="KW-1185">Reference proteome</keyword>
<protein>
    <submittedName>
        <fullName evidence="2">Uncharacterized protein</fullName>
    </submittedName>
</protein>